<evidence type="ECO:0000313" key="3">
    <source>
        <dbReference type="Proteomes" id="UP000236333"/>
    </source>
</evidence>
<name>A0A2J7ZVW0_9CHLO</name>
<dbReference type="EMBL" id="PGGS01000392">
    <property type="protein sequence ID" value="PNH04395.1"/>
    <property type="molecule type" value="Genomic_DNA"/>
</dbReference>
<gene>
    <name evidence="2" type="ORF">TSOC_009449</name>
</gene>
<proteinExistence type="predicted"/>
<organism evidence="2 3">
    <name type="scientific">Tetrabaena socialis</name>
    <dbReference type="NCBI Taxonomy" id="47790"/>
    <lineage>
        <taxon>Eukaryota</taxon>
        <taxon>Viridiplantae</taxon>
        <taxon>Chlorophyta</taxon>
        <taxon>core chlorophytes</taxon>
        <taxon>Chlorophyceae</taxon>
        <taxon>CS clade</taxon>
        <taxon>Chlamydomonadales</taxon>
        <taxon>Tetrabaenaceae</taxon>
        <taxon>Tetrabaena</taxon>
    </lineage>
</organism>
<accession>A0A2J7ZVW0</accession>
<comment type="caution">
    <text evidence="2">The sequence shown here is derived from an EMBL/GenBank/DDBJ whole genome shotgun (WGS) entry which is preliminary data.</text>
</comment>
<evidence type="ECO:0000256" key="1">
    <source>
        <dbReference type="SAM" id="MobiDB-lite"/>
    </source>
</evidence>
<evidence type="ECO:0000313" key="2">
    <source>
        <dbReference type="EMBL" id="PNH04395.1"/>
    </source>
</evidence>
<keyword evidence="3" id="KW-1185">Reference proteome</keyword>
<reference evidence="2 3" key="1">
    <citation type="journal article" date="2017" name="Mol. Biol. Evol.">
        <title>The 4-celled Tetrabaena socialis nuclear genome reveals the essential components for genetic control of cell number at the origin of multicellularity in the volvocine lineage.</title>
        <authorList>
            <person name="Featherston J."/>
            <person name="Arakaki Y."/>
            <person name="Hanschen E.R."/>
            <person name="Ferris P.J."/>
            <person name="Michod R.E."/>
            <person name="Olson B.J.S.C."/>
            <person name="Nozaki H."/>
            <person name="Durand P.M."/>
        </authorList>
    </citation>
    <scope>NUCLEOTIDE SEQUENCE [LARGE SCALE GENOMIC DNA]</scope>
    <source>
        <strain evidence="2 3">NIES-571</strain>
    </source>
</reference>
<dbReference type="AlphaFoldDB" id="A0A2J7ZVW0"/>
<dbReference type="Proteomes" id="UP000236333">
    <property type="component" value="Unassembled WGS sequence"/>
</dbReference>
<protein>
    <submittedName>
        <fullName evidence="2">Uncharacterized protein</fullName>
    </submittedName>
</protein>
<sequence>MPPETRTAAYLVDPATLATLSHVEYGDSLPGDPITAHPKAAPEPRQLTRFERPSGLEPSICTRRTDTCGMPPDSKRRSRRISLHRGTPPGPVLLVPQPMHPSYDMHPSYGMHPSSAFLDVISELRTRSQLAQFVANR</sequence>
<feature type="region of interest" description="Disordered" evidence="1">
    <location>
        <begin position="27"/>
        <end position="107"/>
    </location>
</feature>
<feature type="compositionally biased region" description="Basic and acidic residues" evidence="1">
    <location>
        <begin position="40"/>
        <end position="54"/>
    </location>
</feature>